<evidence type="ECO:0008006" key="6">
    <source>
        <dbReference type="Google" id="ProtNLM"/>
    </source>
</evidence>
<evidence type="ECO:0000259" key="2">
    <source>
        <dbReference type="Pfam" id="PF00149"/>
    </source>
</evidence>
<reference evidence="4 5" key="1">
    <citation type="journal article" date="2014" name="Genome Announc.">
        <title>Draft Genome Sequence of the Antitrypanosomally Active Sponge-Associated Bacterium Actinokineospora sp. Strain EG49.</title>
        <authorList>
            <person name="Harjes J."/>
            <person name="Ryu T."/>
            <person name="Abdelmohsen U.R."/>
            <person name="Moitinho-Silva L."/>
            <person name="Horn H."/>
            <person name="Ravasi T."/>
            <person name="Hentschel U."/>
        </authorList>
    </citation>
    <scope>NUCLEOTIDE SEQUENCE [LARGE SCALE GENOMIC DNA]</scope>
    <source>
        <strain evidence="4 5">EG49</strain>
    </source>
</reference>
<feature type="domain" description="ParB-like catalytic effector" evidence="3">
    <location>
        <begin position="828"/>
        <end position="941"/>
    </location>
</feature>
<feature type="region of interest" description="Disordered" evidence="1">
    <location>
        <begin position="577"/>
        <end position="598"/>
    </location>
</feature>
<dbReference type="OrthoDB" id="5241832at2"/>
<keyword evidence="5" id="KW-1185">Reference proteome</keyword>
<dbReference type="SUPFAM" id="SSF56300">
    <property type="entry name" value="Metallo-dependent phosphatases"/>
    <property type="match status" value="1"/>
</dbReference>
<dbReference type="InterPro" id="IPR057241">
    <property type="entry name" value="Parb-CE"/>
</dbReference>
<dbReference type="Proteomes" id="UP000019277">
    <property type="component" value="Unassembled WGS sequence"/>
</dbReference>
<dbReference type="STRING" id="909613.UO65_0492"/>
<evidence type="ECO:0000256" key="1">
    <source>
        <dbReference type="SAM" id="MobiDB-lite"/>
    </source>
</evidence>
<name>W7J5A4_9PSEU</name>
<gene>
    <name evidence="4" type="ORF">UO65_0492</name>
</gene>
<proteinExistence type="predicted"/>
<feature type="domain" description="Calcineurin-like phosphoesterase" evidence="2">
    <location>
        <begin position="52"/>
        <end position="301"/>
    </location>
</feature>
<dbReference type="RefSeq" id="WP_035278304.1">
    <property type="nucleotide sequence ID" value="NZ_AYXG01000020.1"/>
</dbReference>
<dbReference type="eggNOG" id="ENOG5030NWA">
    <property type="taxonomic scope" value="Bacteria"/>
</dbReference>
<dbReference type="GO" id="GO:0016787">
    <property type="term" value="F:hydrolase activity"/>
    <property type="evidence" value="ECO:0007669"/>
    <property type="project" value="InterPro"/>
</dbReference>
<dbReference type="Pfam" id="PF00149">
    <property type="entry name" value="Metallophos"/>
    <property type="match status" value="1"/>
</dbReference>
<dbReference type="AlphaFoldDB" id="W7J5A4"/>
<dbReference type="Pfam" id="PF24392">
    <property type="entry name" value="Parb-CE"/>
    <property type="match status" value="1"/>
</dbReference>
<dbReference type="Gene3D" id="3.60.21.10">
    <property type="match status" value="1"/>
</dbReference>
<comment type="caution">
    <text evidence="4">The sequence shown here is derived from an EMBL/GenBank/DDBJ whole genome shotgun (WGS) entry which is preliminary data.</text>
</comment>
<dbReference type="InterPro" id="IPR029052">
    <property type="entry name" value="Metallo-depent_PP-like"/>
</dbReference>
<organism evidence="4 5">
    <name type="scientific">Actinokineospora spheciospongiae</name>
    <dbReference type="NCBI Taxonomy" id="909613"/>
    <lineage>
        <taxon>Bacteria</taxon>
        <taxon>Bacillati</taxon>
        <taxon>Actinomycetota</taxon>
        <taxon>Actinomycetes</taxon>
        <taxon>Pseudonocardiales</taxon>
        <taxon>Pseudonocardiaceae</taxon>
        <taxon>Actinokineospora</taxon>
    </lineage>
</organism>
<dbReference type="InterPro" id="IPR004843">
    <property type="entry name" value="Calcineurin-like_PHP"/>
</dbReference>
<evidence type="ECO:0000259" key="3">
    <source>
        <dbReference type="Pfam" id="PF24392"/>
    </source>
</evidence>
<protein>
    <recommendedName>
        <fullName evidence="6">Calcineurin-like phosphoesterase domain-containing protein</fullName>
    </recommendedName>
</protein>
<evidence type="ECO:0000313" key="5">
    <source>
        <dbReference type="Proteomes" id="UP000019277"/>
    </source>
</evidence>
<sequence length="1007" mass="111515">MWLVDDGFLRGVASGESPWVRTVEVPRDRPYFDIEAVADVRQDRPGEGGFLERFRRLRRPFNEGRPCHLLVSCGDLVPARSARPGQDEDWGEEFARLRPSVSEVLAVPGNHDIARDPGGAHFHRRLLPRLLANAEVLDEPRDLPVASVTRVRFAGEEAAEPLAHVVVIGFDSTTAEHANHFIEDHGQIGREQTAASLELVRTLARTIAGNTPLYVIGVAHHHLLASQDRAFPAQVARGGLESRAATLECRENPAAGGVSALCRTNHMIATTTAGDLVDGPAFLAHCRDLRMSLVLHAHMHRREVATLSTAALAPGERPTGITVVACPPFAPDLRSSGMARVRVNVWKGEAEVAFSHDDEFDGPSRPIQVVRPLVSASRVTPAERRLHETVTGLLADSARTAGASPVAGLSEFTAHVARTWEETGYVALCNPDGSFPALPAARRTTYFLLLLLRERVTGGHDILLNNHTPLRPSQIGDWESLLLPAFKNVRALLEHLRDDVLRQVVDQAEDLEKAAHVRAFEEAAGRILDERGSTGEDTWADQLREVATFTKRKISPTTGHVTEYEYQLVTLLPLVRRPDREPRAGSTEADPDARREQRHRDFDAIMDWLNELPSVRRHGDRARGARIPIEALRPGGSGMRWEPAGTSGDRPRVRAADTVHRVPPGGVWFPVPDGDDERDDSLWRQCPSIVARNADVMTWVEDDLIRRRTLAGGSFPPELVVGKLGTGGNRIRVVGPRFPFEVPPGGRGPAADVPSTCTVDAIAKVRYVDGYDLEGQHPYAGLETKRVFLVRQEVPAWRGTRQVLLVFDADAFDRGVVPRLRADAALGVLRPVQRYVLRAGLERANELYEQVLGGLDDEWGFVRVRKGDAPKPVTVTPPVIENLHPDDWEDERGSGEFIVCDGNHRVVELAWNQRIVLPAIAVVGEPGQPYYARPFSRYEWSHTAENVRDRSPDQASKYAVRKVDLETLTPSARERLSHYPASEHYRRYYRDLTAGFGYLGGQGGRYV</sequence>
<dbReference type="EMBL" id="AYXG01000020">
    <property type="protein sequence ID" value="EWC64166.1"/>
    <property type="molecule type" value="Genomic_DNA"/>
</dbReference>
<evidence type="ECO:0000313" key="4">
    <source>
        <dbReference type="EMBL" id="EWC64166.1"/>
    </source>
</evidence>
<accession>W7J5A4</accession>